<dbReference type="GO" id="GO:0005886">
    <property type="term" value="C:plasma membrane"/>
    <property type="evidence" value="ECO:0007669"/>
    <property type="project" value="TreeGrafter"/>
</dbReference>
<dbReference type="InterPro" id="IPR030191">
    <property type="entry name" value="CodB"/>
</dbReference>
<feature type="transmembrane region" description="Helical" evidence="6">
    <location>
        <begin position="95"/>
        <end position="120"/>
    </location>
</feature>
<evidence type="ECO:0000256" key="3">
    <source>
        <dbReference type="ARBA" id="ARBA00022692"/>
    </source>
</evidence>
<dbReference type="NCBIfam" id="NF008241">
    <property type="entry name" value="PRK11017.1"/>
    <property type="match status" value="1"/>
</dbReference>
<dbReference type="InParanoid" id="A0A6G9IDK9"/>
<feature type="transmembrane region" description="Helical" evidence="6">
    <location>
        <begin position="152"/>
        <end position="174"/>
    </location>
</feature>
<feature type="transmembrane region" description="Helical" evidence="6">
    <location>
        <begin position="259"/>
        <end position="278"/>
    </location>
</feature>
<dbReference type="EMBL" id="CP050253">
    <property type="protein sequence ID" value="QIQ22316.1"/>
    <property type="molecule type" value="Genomic_DNA"/>
</dbReference>
<feature type="transmembrane region" description="Helical" evidence="6">
    <location>
        <begin position="325"/>
        <end position="346"/>
    </location>
</feature>
<organism evidence="7 8">
    <name type="scientific">Zophobihabitans entericus</name>
    <dbReference type="NCBI Taxonomy" id="1635327"/>
    <lineage>
        <taxon>Bacteria</taxon>
        <taxon>Pseudomonadati</taxon>
        <taxon>Pseudomonadota</taxon>
        <taxon>Gammaproteobacteria</taxon>
        <taxon>Orbales</taxon>
        <taxon>Orbaceae</taxon>
        <taxon>Zophobihabitans</taxon>
    </lineage>
</organism>
<reference evidence="7 8" key="1">
    <citation type="submission" date="2020-03" db="EMBL/GenBank/DDBJ databases">
        <title>Complete genome sequence of Orbus sp. IPMB12 (BCRC 80908).</title>
        <authorList>
            <person name="Lo W.-S."/>
            <person name="Chang T.-H."/>
            <person name="Kuo C.-H."/>
        </authorList>
    </citation>
    <scope>NUCLEOTIDE SEQUENCE [LARGE SCALE GENOMIC DNA]</scope>
    <source>
        <strain evidence="7 8">IPMB12</strain>
    </source>
</reference>
<feature type="transmembrane region" description="Helical" evidence="6">
    <location>
        <begin position="126"/>
        <end position="145"/>
    </location>
</feature>
<evidence type="ECO:0000256" key="5">
    <source>
        <dbReference type="ARBA" id="ARBA00023136"/>
    </source>
</evidence>
<dbReference type="FunCoup" id="A0A6G9IDK9">
    <property type="interactions" value="45"/>
</dbReference>
<feature type="transmembrane region" description="Helical" evidence="6">
    <location>
        <begin position="225"/>
        <end position="253"/>
    </location>
</feature>
<dbReference type="InterPro" id="IPR001248">
    <property type="entry name" value="Pur-cyt_permease"/>
</dbReference>
<name>A0A6G9IDK9_9GAMM</name>
<evidence type="ECO:0000256" key="2">
    <source>
        <dbReference type="ARBA" id="ARBA00008974"/>
    </source>
</evidence>
<dbReference type="AlphaFoldDB" id="A0A6G9IDK9"/>
<keyword evidence="5 6" id="KW-0472">Membrane</keyword>
<dbReference type="Gene3D" id="1.10.4160.10">
    <property type="entry name" value="Hydantoin permease"/>
    <property type="match status" value="1"/>
</dbReference>
<comment type="subcellular location">
    <subcellularLocation>
        <location evidence="1">Membrane</location>
        <topology evidence="1">Multi-pass membrane protein</topology>
    </subcellularLocation>
</comment>
<protein>
    <submittedName>
        <fullName evidence="7">Cytosine permease</fullName>
    </submittedName>
</protein>
<feature type="transmembrane region" description="Helical" evidence="6">
    <location>
        <begin position="362"/>
        <end position="380"/>
    </location>
</feature>
<evidence type="ECO:0000313" key="8">
    <source>
        <dbReference type="Proteomes" id="UP000501168"/>
    </source>
</evidence>
<dbReference type="Pfam" id="PF02133">
    <property type="entry name" value="Transp_cyt_pur"/>
    <property type="match status" value="1"/>
</dbReference>
<dbReference type="GO" id="GO:0015209">
    <property type="term" value="F:cytosine transmembrane transporter activity"/>
    <property type="evidence" value="ECO:0007669"/>
    <property type="project" value="InterPro"/>
</dbReference>
<accession>A0A6G9IDK9</accession>
<comment type="similarity">
    <text evidence="2">Belongs to the purine-cytosine permease (2.A.39) family.</text>
</comment>
<gene>
    <name evidence="7" type="primary">codB</name>
    <name evidence="7" type="ORF">IPMB12_11830</name>
</gene>
<feature type="transmembrane region" description="Helical" evidence="6">
    <location>
        <begin position="20"/>
        <end position="40"/>
    </location>
</feature>
<evidence type="ECO:0000256" key="1">
    <source>
        <dbReference type="ARBA" id="ARBA00004141"/>
    </source>
</evidence>
<keyword evidence="3 6" id="KW-0812">Transmembrane</keyword>
<keyword evidence="8" id="KW-1185">Reference proteome</keyword>
<evidence type="ECO:0000256" key="4">
    <source>
        <dbReference type="ARBA" id="ARBA00022989"/>
    </source>
</evidence>
<evidence type="ECO:0000256" key="6">
    <source>
        <dbReference type="SAM" id="Phobius"/>
    </source>
</evidence>
<dbReference type="CDD" id="cd11484">
    <property type="entry name" value="SLC-NCS1sbd_CobB-like"/>
    <property type="match status" value="1"/>
</dbReference>
<dbReference type="RefSeq" id="WP_166917612.1">
    <property type="nucleotide sequence ID" value="NZ_CP050253.1"/>
</dbReference>
<dbReference type="KEGG" id="orb:IPMB12_11830"/>
<dbReference type="PANTHER" id="PTHR30569">
    <property type="entry name" value="CYTOSINE TRANSPORTER CODB"/>
    <property type="match status" value="1"/>
</dbReference>
<dbReference type="PANTHER" id="PTHR30569:SF0">
    <property type="entry name" value="CYTOSINE PERMEASE"/>
    <property type="match status" value="1"/>
</dbReference>
<dbReference type="Proteomes" id="UP000501168">
    <property type="component" value="Chromosome"/>
</dbReference>
<feature type="transmembrane region" description="Helical" evidence="6">
    <location>
        <begin position="52"/>
        <end position="74"/>
    </location>
</feature>
<proteinExistence type="inferred from homology"/>
<keyword evidence="4 6" id="KW-1133">Transmembrane helix</keyword>
<sequence length="417" mass="44076">MSNDNNYSQEAVPQSAKKNLLSLTFIMLSLTFFSASMWAGGTLGTGLTFSQFFFALFIGNLLLGIYSATLGYIGAKTGFSTHLLARFSFGLKGSWLPSFLLSSTQVGWFGVGLAMFAFPVSKATGINPYVLIAIFGILMTLTVAIEGIKALLYLSIIAVPAIAILGCYSVWIAVSDIGGLSELTGITPTNPISFSTSLTIVVGSFISAGTLTADFVRFGKRAKHVFLITIFAFLFGNSLMFIFGAAGAAAVGMSDISDVMIAQGLLIPAILVLGLNIWTTNDNALYASGLGMANITGLSSKTMSIVNGLLGTLCAVWLYNNFVGWLTFLSTAIPPIGGVLIADYLLHKKSYQHLANGSRQQVNWFAIAAVIIGVLCAKFLPGIVPVNSVLGSAISYIILNVVAKKAIYPISEVKNVG</sequence>
<evidence type="ECO:0000313" key="7">
    <source>
        <dbReference type="EMBL" id="QIQ22316.1"/>
    </source>
</evidence>
<feature type="transmembrane region" description="Helical" evidence="6">
    <location>
        <begin position="194"/>
        <end position="213"/>
    </location>
</feature>